<dbReference type="Gene3D" id="1.10.10.10">
    <property type="entry name" value="Winged helix-like DNA-binding domain superfamily/Winged helix DNA-binding domain"/>
    <property type="match status" value="1"/>
</dbReference>
<dbReference type="PROSITE" id="PS01117">
    <property type="entry name" value="HTH_MARR_1"/>
    <property type="match status" value="1"/>
</dbReference>
<keyword evidence="2" id="KW-0238">DNA-binding</keyword>
<evidence type="ECO:0000259" key="4">
    <source>
        <dbReference type="PROSITE" id="PS50995"/>
    </source>
</evidence>
<dbReference type="InterPro" id="IPR036390">
    <property type="entry name" value="WH_DNA-bd_sf"/>
</dbReference>
<evidence type="ECO:0000256" key="1">
    <source>
        <dbReference type="ARBA" id="ARBA00023015"/>
    </source>
</evidence>
<dbReference type="InterPro" id="IPR000835">
    <property type="entry name" value="HTH_MarR-typ"/>
</dbReference>
<dbReference type="InterPro" id="IPR052067">
    <property type="entry name" value="Metal_resp_HTH_trans_reg"/>
</dbReference>
<dbReference type="PANTHER" id="PTHR35790:SF4">
    <property type="entry name" value="HTH-TYPE TRANSCRIPTIONAL REGULATOR PCHR"/>
    <property type="match status" value="1"/>
</dbReference>
<dbReference type="Proteomes" id="UP001597110">
    <property type="component" value="Unassembled WGS sequence"/>
</dbReference>
<dbReference type="PANTHER" id="PTHR35790">
    <property type="entry name" value="HTH-TYPE TRANSCRIPTIONAL REGULATOR PCHR"/>
    <property type="match status" value="1"/>
</dbReference>
<gene>
    <name evidence="5" type="ORF">ACFQ0E_01280</name>
</gene>
<dbReference type="Pfam" id="PF12802">
    <property type="entry name" value="MarR_2"/>
    <property type="match status" value="1"/>
</dbReference>
<comment type="caution">
    <text evidence="5">The sequence shown here is derived from an EMBL/GenBank/DDBJ whole genome shotgun (WGS) entry which is preliminary data.</text>
</comment>
<protein>
    <submittedName>
        <fullName evidence="5">MarR family winged helix-turn-helix transcriptional regulator</fullName>
    </submittedName>
</protein>
<name>A0ABW2Y7X9_9GAMM</name>
<dbReference type="PRINTS" id="PR00598">
    <property type="entry name" value="HTHMARR"/>
</dbReference>
<keyword evidence="1" id="KW-0805">Transcription regulation</keyword>
<sequence>MDAPAPADTAPAARPATHAALDLEHFLPYRLSVLSNRISQTIAQTYADRFNLVITEWRVIAVLGRHPGLSANGVAERTAMDKVAVSRTIAKLLERGLVQRDIHGDDRRRSVLELSEAGYAIYDEVAPLAQDCEQALLAHFSDEDRRQLDGLLSKLGKGLERLTGLGLPED</sequence>
<evidence type="ECO:0000313" key="6">
    <source>
        <dbReference type="Proteomes" id="UP001597110"/>
    </source>
</evidence>
<dbReference type="EMBL" id="JBHTIF010000001">
    <property type="protein sequence ID" value="MFD0724220.1"/>
    <property type="molecule type" value="Genomic_DNA"/>
</dbReference>
<dbReference type="PROSITE" id="PS50995">
    <property type="entry name" value="HTH_MARR_2"/>
    <property type="match status" value="1"/>
</dbReference>
<dbReference type="InterPro" id="IPR036388">
    <property type="entry name" value="WH-like_DNA-bd_sf"/>
</dbReference>
<evidence type="ECO:0000256" key="2">
    <source>
        <dbReference type="ARBA" id="ARBA00023125"/>
    </source>
</evidence>
<keyword evidence="3" id="KW-0804">Transcription</keyword>
<dbReference type="SMART" id="SM00347">
    <property type="entry name" value="HTH_MARR"/>
    <property type="match status" value="1"/>
</dbReference>
<evidence type="ECO:0000256" key="3">
    <source>
        <dbReference type="ARBA" id="ARBA00023163"/>
    </source>
</evidence>
<keyword evidence="6" id="KW-1185">Reference proteome</keyword>
<evidence type="ECO:0000313" key="5">
    <source>
        <dbReference type="EMBL" id="MFD0724220.1"/>
    </source>
</evidence>
<proteinExistence type="predicted"/>
<dbReference type="RefSeq" id="WP_386821894.1">
    <property type="nucleotide sequence ID" value="NZ_JBHTIF010000001.1"/>
</dbReference>
<dbReference type="SUPFAM" id="SSF46785">
    <property type="entry name" value="Winged helix' DNA-binding domain"/>
    <property type="match status" value="1"/>
</dbReference>
<accession>A0ABW2Y7X9</accession>
<reference evidence="6" key="1">
    <citation type="journal article" date="2019" name="Int. J. Syst. Evol. Microbiol.">
        <title>The Global Catalogue of Microorganisms (GCM) 10K type strain sequencing project: providing services to taxonomists for standard genome sequencing and annotation.</title>
        <authorList>
            <consortium name="The Broad Institute Genomics Platform"/>
            <consortium name="The Broad Institute Genome Sequencing Center for Infectious Disease"/>
            <person name="Wu L."/>
            <person name="Ma J."/>
        </authorList>
    </citation>
    <scope>NUCLEOTIDE SEQUENCE [LARGE SCALE GENOMIC DNA]</scope>
    <source>
        <strain evidence="6">CCUG 55585</strain>
    </source>
</reference>
<dbReference type="InterPro" id="IPR023187">
    <property type="entry name" value="Tscrpt_reg_MarR-type_CS"/>
</dbReference>
<feature type="domain" description="HTH marR-type" evidence="4">
    <location>
        <begin position="24"/>
        <end position="157"/>
    </location>
</feature>
<organism evidence="5 6">
    <name type="scientific">Lysobacter brunescens</name>
    <dbReference type="NCBI Taxonomy" id="262323"/>
    <lineage>
        <taxon>Bacteria</taxon>
        <taxon>Pseudomonadati</taxon>
        <taxon>Pseudomonadota</taxon>
        <taxon>Gammaproteobacteria</taxon>
        <taxon>Lysobacterales</taxon>
        <taxon>Lysobacteraceae</taxon>
        <taxon>Lysobacter</taxon>
    </lineage>
</organism>